<dbReference type="CDD" id="cd05369">
    <property type="entry name" value="TER_DECR_SDR_a"/>
    <property type="match status" value="1"/>
</dbReference>
<comment type="caution">
    <text evidence="6">The sequence shown here is derived from an EMBL/GenBank/DDBJ whole genome shotgun (WGS) entry which is preliminary data.</text>
</comment>
<proteinExistence type="predicted"/>
<organism evidence="6 7">
    <name type="scientific">Mycena pura</name>
    <dbReference type="NCBI Taxonomy" id="153505"/>
    <lineage>
        <taxon>Eukaryota</taxon>
        <taxon>Fungi</taxon>
        <taxon>Dikarya</taxon>
        <taxon>Basidiomycota</taxon>
        <taxon>Agaricomycotina</taxon>
        <taxon>Agaricomycetes</taxon>
        <taxon>Agaricomycetidae</taxon>
        <taxon>Agaricales</taxon>
        <taxon>Marasmiineae</taxon>
        <taxon>Mycenaceae</taxon>
        <taxon>Mycena</taxon>
    </lineage>
</organism>
<dbReference type="GO" id="GO:0005777">
    <property type="term" value="C:peroxisome"/>
    <property type="evidence" value="ECO:0007669"/>
    <property type="project" value="TreeGrafter"/>
</dbReference>
<evidence type="ECO:0000256" key="2">
    <source>
        <dbReference type="ARBA" id="ARBA00023002"/>
    </source>
</evidence>
<evidence type="ECO:0000256" key="1">
    <source>
        <dbReference type="ARBA" id="ARBA00022857"/>
    </source>
</evidence>
<evidence type="ECO:0000256" key="5">
    <source>
        <dbReference type="ARBA" id="ARBA00048340"/>
    </source>
</evidence>
<comment type="catalytic activity">
    <reaction evidence="5">
        <text>a (2E,4Z)-dienoyl-CoA + NADPH + H(+) = a 4,5-saturated-(3E)-enoyl-CoA + NADP(+)</text>
        <dbReference type="Rhea" id="RHEA:61892"/>
        <dbReference type="ChEBI" id="CHEBI:15378"/>
        <dbReference type="ChEBI" id="CHEBI:57783"/>
        <dbReference type="ChEBI" id="CHEBI:58349"/>
        <dbReference type="ChEBI" id="CHEBI:85099"/>
        <dbReference type="ChEBI" id="CHEBI:85493"/>
        <dbReference type="EC" id="1.3.1.124"/>
    </reaction>
</comment>
<dbReference type="Gene3D" id="3.40.50.720">
    <property type="entry name" value="NAD(P)-binding Rossmann-like Domain"/>
    <property type="match status" value="1"/>
</dbReference>
<evidence type="ECO:0000313" key="7">
    <source>
        <dbReference type="Proteomes" id="UP001219525"/>
    </source>
</evidence>
<dbReference type="PANTHER" id="PTHR43296:SF2">
    <property type="entry name" value="PEROXISOMAL 2,4-DIENOYL-COA REDUCTASE [(3E)-ENOYL-COA-PRODUCING]"/>
    <property type="match status" value="1"/>
</dbReference>
<evidence type="ECO:0000256" key="4">
    <source>
        <dbReference type="ARBA" id="ARBA00048009"/>
    </source>
</evidence>
<dbReference type="EMBL" id="JARJCW010000056">
    <property type="protein sequence ID" value="KAJ7202113.1"/>
    <property type="molecule type" value="Genomic_DNA"/>
</dbReference>
<sequence length="292" mass="30528">MSVAPYVAPAVVSTSVFKDDIFKGKVLFCTGGGSGICRGMTEAIMRHGACAAIVGRKLERLTQAAKELSAATGQKCLPCQADVRQPNSLRDAVAKTIEAFGRIDFVICGAAGNFLAPISGLSENAFKTVIEIDTLGTFNTVKATIPHVRASRGAYIHVSATLHYRGVPYQAHVSAAKAGVDALSNVIAVEEGPHGVRSNVIAPGAIAGTEGVDRLGPKGDNKRDNPYPLGRMGAIGDVANAAVFLFSPAAAYVSGQVLPVDGAQEHLRSFIFPYPLSVLEPKKVEGLMKGKL</sequence>
<dbReference type="InterPro" id="IPR002347">
    <property type="entry name" value="SDR_fam"/>
</dbReference>
<keyword evidence="1" id="KW-0521">NADP</keyword>
<comment type="catalytic activity">
    <reaction evidence="4">
        <text>a (2E,4E)-dienoyl-CoA + NADPH + H(+) = a 4,5-saturated-(3E)-enoyl-CoA + NADP(+)</text>
        <dbReference type="Rhea" id="RHEA:45912"/>
        <dbReference type="ChEBI" id="CHEBI:15378"/>
        <dbReference type="ChEBI" id="CHEBI:57783"/>
        <dbReference type="ChEBI" id="CHEBI:58349"/>
        <dbReference type="ChEBI" id="CHEBI:85101"/>
        <dbReference type="ChEBI" id="CHEBI:85493"/>
        <dbReference type="EC" id="1.3.1.124"/>
    </reaction>
</comment>
<dbReference type="InterPro" id="IPR045017">
    <property type="entry name" value="DECR2-like"/>
</dbReference>
<gene>
    <name evidence="6" type="ORF">GGX14DRAFT_463843</name>
</gene>
<dbReference type="Proteomes" id="UP001219525">
    <property type="component" value="Unassembled WGS sequence"/>
</dbReference>
<protein>
    <recommendedName>
        <fullName evidence="3">2,4-dienoyl-CoA reductase [(3E)-enoyl-CoA-producing]</fullName>
        <ecNumber evidence="3">1.3.1.124</ecNumber>
    </recommendedName>
</protein>
<dbReference type="SUPFAM" id="SSF51735">
    <property type="entry name" value="NAD(P)-binding Rossmann-fold domains"/>
    <property type="match status" value="1"/>
</dbReference>
<keyword evidence="7" id="KW-1185">Reference proteome</keyword>
<dbReference type="GO" id="GO:0008670">
    <property type="term" value="F:2,4-dienoyl-CoA reductase (NADPH) activity"/>
    <property type="evidence" value="ECO:0007669"/>
    <property type="project" value="InterPro"/>
</dbReference>
<dbReference type="PANTHER" id="PTHR43296">
    <property type="entry name" value="PEROXISOMAL 2,4-DIENOYL-COA REDUCTASE"/>
    <property type="match status" value="1"/>
</dbReference>
<dbReference type="GO" id="GO:0009062">
    <property type="term" value="P:fatty acid catabolic process"/>
    <property type="evidence" value="ECO:0007669"/>
    <property type="project" value="InterPro"/>
</dbReference>
<accession>A0AAD6V4M6</accession>
<keyword evidence="2" id="KW-0560">Oxidoreductase</keyword>
<dbReference type="Pfam" id="PF13561">
    <property type="entry name" value="adh_short_C2"/>
    <property type="match status" value="1"/>
</dbReference>
<evidence type="ECO:0000313" key="6">
    <source>
        <dbReference type="EMBL" id="KAJ7202113.1"/>
    </source>
</evidence>
<dbReference type="InterPro" id="IPR036291">
    <property type="entry name" value="NAD(P)-bd_dom_sf"/>
</dbReference>
<dbReference type="EC" id="1.3.1.124" evidence="3"/>
<name>A0AAD6V4M6_9AGAR</name>
<evidence type="ECO:0000256" key="3">
    <source>
        <dbReference type="ARBA" id="ARBA00026117"/>
    </source>
</evidence>
<dbReference type="AlphaFoldDB" id="A0AAD6V4M6"/>
<reference evidence="6" key="1">
    <citation type="submission" date="2023-03" db="EMBL/GenBank/DDBJ databases">
        <title>Massive genome expansion in bonnet fungi (Mycena s.s.) driven by repeated elements and novel gene families across ecological guilds.</title>
        <authorList>
            <consortium name="Lawrence Berkeley National Laboratory"/>
            <person name="Harder C.B."/>
            <person name="Miyauchi S."/>
            <person name="Viragh M."/>
            <person name="Kuo A."/>
            <person name="Thoen E."/>
            <person name="Andreopoulos B."/>
            <person name="Lu D."/>
            <person name="Skrede I."/>
            <person name="Drula E."/>
            <person name="Henrissat B."/>
            <person name="Morin E."/>
            <person name="Kohler A."/>
            <person name="Barry K."/>
            <person name="LaButti K."/>
            <person name="Morin E."/>
            <person name="Salamov A."/>
            <person name="Lipzen A."/>
            <person name="Mereny Z."/>
            <person name="Hegedus B."/>
            <person name="Baldrian P."/>
            <person name="Stursova M."/>
            <person name="Weitz H."/>
            <person name="Taylor A."/>
            <person name="Grigoriev I.V."/>
            <person name="Nagy L.G."/>
            <person name="Martin F."/>
            <person name="Kauserud H."/>
        </authorList>
    </citation>
    <scope>NUCLEOTIDE SEQUENCE</scope>
    <source>
        <strain evidence="6">9144</strain>
    </source>
</reference>
<dbReference type="PRINTS" id="PR00081">
    <property type="entry name" value="GDHRDH"/>
</dbReference>